<gene>
    <name evidence="4" type="ORF">Kpol_1054p36</name>
</gene>
<dbReference type="InterPro" id="IPR015943">
    <property type="entry name" value="WD40/YVTN_repeat-like_dom_sf"/>
</dbReference>
<dbReference type="OMA" id="RLNETKW"/>
<dbReference type="PANTHER" id="PTHR31913">
    <property type="entry name" value="VACUOLAR IMPORT AND DEGRADATION PROTEIN 27"/>
    <property type="match status" value="1"/>
</dbReference>
<dbReference type="PANTHER" id="PTHR31913:SF0">
    <property type="entry name" value="VACUOLAR IMPORT AND DEGRADATION PROTEIN 27"/>
    <property type="match status" value="1"/>
</dbReference>
<dbReference type="eggNOG" id="KOG2395">
    <property type="taxonomic scope" value="Eukaryota"/>
</dbReference>
<dbReference type="OrthoDB" id="10251113at2759"/>
<reference evidence="4 5" key="1">
    <citation type="journal article" date="2007" name="Proc. Natl. Acad. Sci. U.S.A.">
        <title>Independent sorting-out of thousands of duplicated gene pairs in two yeast species descended from a whole-genome duplication.</title>
        <authorList>
            <person name="Scannell D.R."/>
            <person name="Frank A.C."/>
            <person name="Conant G.C."/>
            <person name="Byrne K.P."/>
            <person name="Woolfit M."/>
            <person name="Wolfe K.H."/>
        </authorList>
    </citation>
    <scope>NUCLEOTIDE SEQUENCE [LARGE SCALE GENOMIC DNA]</scope>
    <source>
        <strain evidence="5">ATCC 22028 / DSM 70294 / BCRC 21397 / CBS 2163 / NBRC 10782 / NRRL Y-8283 / UCD 57-17</strain>
    </source>
</reference>
<dbReference type="PhylomeDB" id="A7TIC3"/>
<protein>
    <recommendedName>
        <fullName evidence="6">Vacuolar import/degradation Vid27 C-terminal domain-containing protein</fullName>
    </recommendedName>
</protein>
<dbReference type="KEGG" id="vpo:Kpol_1054p36"/>
<dbReference type="InParanoid" id="A7TIC3"/>
<name>A7TIC3_VANPO</name>
<dbReference type="EMBL" id="DS480395">
    <property type="protein sequence ID" value="EDO17989.1"/>
    <property type="molecule type" value="Genomic_DNA"/>
</dbReference>
<dbReference type="Gene3D" id="2.130.10.10">
    <property type="entry name" value="YVTN repeat-like/Quinoprotein amine dehydrogenase"/>
    <property type="match status" value="1"/>
</dbReference>
<feature type="domain" description="Vid27 PH-like" evidence="3">
    <location>
        <begin position="100"/>
        <end position="204"/>
    </location>
</feature>
<dbReference type="AlphaFoldDB" id="A7TIC3"/>
<dbReference type="HOGENOM" id="CLU_007002_0_0_1"/>
<dbReference type="InterPro" id="IPR036322">
    <property type="entry name" value="WD40_repeat_dom_sf"/>
</dbReference>
<dbReference type="GeneID" id="5546253"/>
<feature type="domain" description="Vacuolar import/degradation Vid27 C-terminal" evidence="2">
    <location>
        <begin position="283"/>
        <end position="636"/>
    </location>
</feature>
<evidence type="ECO:0000313" key="4">
    <source>
        <dbReference type="EMBL" id="EDO17989.1"/>
    </source>
</evidence>
<dbReference type="RefSeq" id="XP_001645847.1">
    <property type="nucleotide sequence ID" value="XM_001645797.1"/>
</dbReference>
<accession>A7TIC3</accession>
<dbReference type="Proteomes" id="UP000000267">
    <property type="component" value="Unassembled WGS sequence"/>
</dbReference>
<proteinExistence type="predicted"/>
<keyword evidence="5" id="KW-1185">Reference proteome</keyword>
<dbReference type="FunCoup" id="A7TIC3">
    <property type="interactions" value="71"/>
</dbReference>
<sequence>MVSDKIKIEDEELVVLEEVNKDARKKEVSKQVNSDDGLVVIEDPVVVDRNVEDDDIVVKFESLNVKGNPSGVEESGNESDDLFVDAAEIKKEDEESIGELLYASACQLYIFDSVAEKFVLQESSAKVSLYNIGKFDFWFAVNSNSTELGTAINTNINPTFNASKLSFIFNYSFSSVTLSYMLVFENKSRYNLFKAEWCKIFWMSLSKRSWADITKEEQNYVLESAIEIEKQLDEILDSDSGQERNISEDSEEEESEEDDEHSKRIISSVRFEESEQDKSASAGNRSLNVAFKSNRYFVVRDDKVGVFKKAEDDDMEMEFVTAITGIKTLHGKRLDPYSPMLYMEDTSLLMQEGSSSNKIFKMDLNRGEIVEEWSTGDKNVVQYCPSKKFDQTTSEQTFLGLSDKALFRIDPRLNTPNKVVQDQSKEYSTKTNFTSIGTSENGYIALGSASGNIKLYDRLGIRAKTSIPSLGQEIKHISSSADGRWLLAVCEKSLLLMDLTIKTGKNEGGIGFLKSFPAAENVKTYILTVSPEHTLYIEDFTKKSLSFTNAYFNTGIGQKEETIITSTGPFAIIWSIDKVLKNDAVPYHVRRYKSDVVEDNFEFGSASEVVVTLKNDVSLAKTENFKKPSKKVLFPNGNINDFYG</sequence>
<organism evidence="5">
    <name type="scientific">Vanderwaltozyma polyspora (strain ATCC 22028 / DSM 70294 / BCRC 21397 / CBS 2163 / NBRC 10782 / NRRL Y-8283 / UCD 57-17)</name>
    <name type="common">Kluyveromyces polysporus</name>
    <dbReference type="NCBI Taxonomy" id="436907"/>
    <lineage>
        <taxon>Eukaryota</taxon>
        <taxon>Fungi</taxon>
        <taxon>Dikarya</taxon>
        <taxon>Ascomycota</taxon>
        <taxon>Saccharomycotina</taxon>
        <taxon>Saccharomycetes</taxon>
        <taxon>Saccharomycetales</taxon>
        <taxon>Saccharomycetaceae</taxon>
        <taxon>Vanderwaltozyma</taxon>
    </lineage>
</organism>
<feature type="compositionally biased region" description="Acidic residues" evidence="1">
    <location>
        <begin position="248"/>
        <end position="259"/>
    </location>
</feature>
<evidence type="ECO:0000259" key="2">
    <source>
        <dbReference type="Pfam" id="PF08553"/>
    </source>
</evidence>
<evidence type="ECO:0000259" key="3">
    <source>
        <dbReference type="Pfam" id="PF17747"/>
    </source>
</evidence>
<dbReference type="GO" id="GO:0005737">
    <property type="term" value="C:cytoplasm"/>
    <property type="evidence" value="ECO:0007669"/>
    <property type="project" value="TreeGrafter"/>
</dbReference>
<evidence type="ECO:0000256" key="1">
    <source>
        <dbReference type="SAM" id="MobiDB-lite"/>
    </source>
</evidence>
<feature type="region of interest" description="Disordered" evidence="1">
    <location>
        <begin position="239"/>
        <end position="282"/>
    </location>
</feature>
<dbReference type="Pfam" id="PF17747">
    <property type="entry name" value="VID27_PH"/>
    <property type="match status" value="1"/>
</dbReference>
<dbReference type="GO" id="GO:0005634">
    <property type="term" value="C:nucleus"/>
    <property type="evidence" value="ECO:0007669"/>
    <property type="project" value="TreeGrafter"/>
</dbReference>
<dbReference type="Pfam" id="PF08553">
    <property type="entry name" value="VID27"/>
    <property type="match status" value="1"/>
</dbReference>
<dbReference type="SUPFAM" id="SSF50978">
    <property type="entry name" value="WD40 repeat-like"/>
    <property type="match status" value="1"/>
</dbReference>
<dbReference type="InterPro" id="IPR013863">
    <property type="entry name" value="VID27_C"/>
</dbReference>
<evidence type="ECO:0008006" key="6">
    <source>
        <dbReference type="Google" id="ProtNLM"/>
    </source>
</evidence>
<evidence type="ECO:0000313" key="5">
    <source>
        <dbReference type="Proteomes" id="UP000000267"/>
    </source>
</evidence>
<dbReference type="InterPro" id="IPR040458">
    <property type="entry name" value="Vid27"/>
</dbReference>
<dbReference type="InterPro" id="IPR040768">
    <property type="entry name" value="Vid27_PH"/>
</dbReference>